<evidence type="ECO:0008006" key="3">
    <source>
        <dbReference type="Google" id="ProtNLM"/>
    </source>
</evidence>
<name>A0AA35TKX2_GEOBA</name>
<reference evidence="1" key="1">
    <citation type="submission" date="2023-03" db="EMBL/GenBank/DDBJ databases">
        <authorList>
            <person name="Steffen K."/>
            <person name="Cardenas P."/>
        </authorList>
    </citation>
    <scope>NUCLEOTIDE SEQUENCE</scope>
</reference>
<evidence type="ECO:0000313" key="2">
    <source>
        <dbReference type="Proteomes" id="UP001174909"/>
    </source>
</evidence>
<dbReference type="EMBL" id="CASHTH010003749">
    <property type="protein sequence ID" value="CAI8048786.1"/>
    <property type="molecule type" value="Genomic_DNA"/>
</dbReference>
<accession>A0AA35TKX2</accession>
<gene>
    <name evidence="1" type="ORF">GBAR_LOCUS26894</name>
</gene>
<proteinExistence type="predicted"/>
<comment type="caution">
    <text evidence="1">The sequence shown here is derived from an EMBL/GenBank/DDBJ whole genome shotgun (WGS) entry which is preliminary data.</text>
</comment>
<protein>
    <recommendedName>
        <fullName evidence="3">AsmA domain-containing protein</fullName>
    </recommendedName>
</protein>
<dbReference type="Proteomes" id="UP001174909">
    <property type="component" value="Unassembled WGS sequence"/>
</dbReference>
<keyword evidence="2" id="KW-1185">Reference proteome</keyword>
<evidence type="ECO:0000313" key="1">
    <source>
        <dbReference type="EMBL" id="CAI8048786.1"/>
    </source>
</evidence>
<sequence>MSNIFQENKSRENTPQFGFAIELLQFTDGTIDYTDTHRNLDIRIEGVSIDVNGPLSTWKHDGTFKIKSGSFKFNGAETAIDNFDADFQILASGSKLDKLQLKFGNSNLTVTGEFNHGETPVSWNSTLNLLLDVADVAPFFGEDIELEGIVDATLTMDGADSALAGTLSVEMPTFSAVPAENSPKIALTALHVDSDFNSEPTPILTLKKLSVQVADGTVVGDGSITLENALEGNPLTQLQQLTLHPMRYRGKWDATKIQLIPLLSMFVQIPENLVDSTGLLSSSGELNGNSTDTSSLELDSKITLIETTLDEVELNDSTFNCTIAAGPFPLERQDALEIHATDINFDDLMKIANSTDIGGTAELSAKLSDGTLTGFMEIPNATFNDIPIGVLSG</sequence>
<organism evidence="1 2">
    <name type="scientific">Geodia barretti</name>
    <name type="common">Barrett's horny sponge</name>
    <dbReference type="NCBI Taxonomy" id="519541"/>
    <lineage>
        <taxon>Eukaryota</taxon>
        <taxon>Metazoa</taxon>
        <taxon>Porifera</taxon>
        <taxon>Demospongiae</taxon>
        <taxon>Heteroscleromorpha</taxon>
        <taxon>Tetractinellida</taxon>
        <taxon>Astrophorina</taxon>
        <taxon>Geodiidae</taxon>
        <taxon>Geodia</taxon>
    </lineage>
</organism>
<dbReference type="AlphaFoldDB" id="A0AA35TKX2"/>